<evidence type="ECO:0000256" key="3">
    <source>
        <dbReference type="ARBA" id="ARBA00022475"/>
    </source>
</evidence>
<keyword evidence="5 7" id="KW-1133">Transmembrane helix</keyword>
<evidence type="ECO:0000256" key="6">
    <source>
        <dbReference type="ARBA" id="ARBA00023136"/>
    </source>
</evidence>
<protein>
    <submittedName>
        <fullName evidence="8">Sulfate exporter family transporter</fullName>
    </submittedName>
</protein>
<feature type="transmembrane region" description="Helical" evidence="7">
    <location>
        <begin position="164"/>
        <end position="184"/>
    </location>
</feature>
<comment type="caution">
    <text evidence="8">The sequence shown here is derived from an EMBL/GenBank/DDBJ whole genome shotgun (WGS) entry which is preliminary data.</text>
</comment>
<dbReference type="PANTHER" id="PTHR30106:SF1">
    <property type="entry name" value="UPF0324 MEMBRANE PROTEIN FN0533"/>
    <property type="match status" value="1"/>
</dbReference>
<dbReference type="Proteomes" id="UP000824014">
    <property type="component" value="Unassembled WGS sequence"/>
</dbReference>
<gene>
    <name evidence="8" type="ORF">H9816_00890</name>
</gene>
<name>A0A9D2IKN9_9BACT</name>
<reference evidence="8" key="1">
    <citation type="journal article" date="2021" name="PeerJ">
        <title>Extensive microbial diversity within the chicken gut microbiome revealed by metagenomics and culture.</title>
        <authorList>
            <person name="Gilroy R."/>
            <person name="Ravi A."/>
            <person name="Getino M."/>
            <person name="Pursley I."/>
            <person name="Horton D.L."/>
            <person name="Alikhan N.F."/>
            <person name="Baker D."/>
            <person name="Gharbi K."/>
            <person name="Hall N."/>
            <person name="Watson M."/>
            <person name="Adriaenssens E.M."/>
            <person name="Foster-Nyarko E."/>
            <person name="Jarju S."/>
            <person name="Secka A."/>
            <person name="Antonio M."/>
            <person name="Oren A."/>
            <person name="Chaudhuri R.R."/>
            <person name="La Ragione R."/>
            <person name="Hildebrand F."/>
            <person name="Pallen M.J."/>
        </authorList>
    </citation>
    <scope>NUCLEOTIDE SEQUENCE</scope>
    <source>
        <strain evidence="8">ChiHjej11B10-19426</strain>
    </source>
</reference>
<feature type="transmembrane region" description="Helical" evidence="7">
    <location>
        <begin position="225"/>
        <end position="242"/>
    </location>
</feature>
<evidence type="ECO:0000256" key="1">
    <source>
        <dbReference type="ARBA" id="ARBA00004651"/>
    </source>
</evidence>
<sequence>MTSHETRPQSQTAAAAATPAKRNLKREAAVKAGFILALALCATPYVSAPIALVGGFLFTLFFGHPFAKLNHKATNILLKASVVGLGFGMNVHSALQVGREGLGLTIGSITLVLTLGYFVGGWLKMPRKSSHLVASGTAICGGSAIAAVAPAVNASEKEMSVSLGVVFLLNAIALVLFPFVGHLLGLSQHQFGLWSAIAIHDTSSVVGAASAYGDEALQVATTVKLARALWIIPVSLLSAILFRSKGKKISIPWFIFYFILAMLANSYIPFVSTFGPAVTSISKTALVVTLFLIGAGLSVEKIRSVGWKPLILGIILWVVVSVLSLLVIVNS</sequence>
<evidence type="ECO:0000313" key="9">
    <source>
        <dbReference type="Proteomes" id="UP000824014"/>
    </source>
</evidence>
<feature type="transmembrane region" description="Helical" evidence="7">
    <location>
        <begin position="101"/>
        <end position="120"/>
    </location>
</feature>
<evidence type="ECO:0000256" key="2">
    <source>
        <dbReference type="ARBA" id="ARBA00007977"/>
    </source>
</evidence>
<evidence type="ECO:0000256" key="5">
    <source>
        <dbReference type="ARBA" id="ARBA00022989"/>
    </source>
</evidence>
<feature type="transmembrane region" description="Helical" evidence="7">
    <location>
        <begin position="280"/>
        <end position="298"/>
    </location>
</feature>
<dbReference type="PANTHER" id="PTHR30106">
    <property type="entry name" value="INNER MEMBRANE PROTEIN YEIH-RELATED"/>
    <property type="match status" value="1"/>
</dbReference>
<keyword evidence="4 7" id="KW-0812">Transmembrane</keyword>
<organism evidence="8 9">
    <name type="scientific">Candidatus Tidjanibacter faecipullorum</name>
    <dbReference type="NCBI Taxonomy" id="2838766"/>
    <lineage>
        <taxon>Bacteria</taxon>
        <taxon>Pseudomonadati</taxon>
        <taxon>Bacteroidota</taxon>
        <taxon>Bacteroidia</taxon>
        <taxon>Bacteroidales</taxon>
        <taxon>Rikenellaceae</taxon>
        <taxon>Tidjanibacter</taxon>
    </lineage>
</organism>
<accession>A0A9D2IKN9</accession>
<feature type="transmembrane region" description="Helical" evidence="7">
    <location>
        <begin position="254"/>
        <end position="274"/>
    </location>
</feature>
<keyword evidence="6 7" id="KW-0472">Membrane</keyword>
<evidence type="ECO:0000256" key="7">
    <source>
        <dbReference type="SAM" id="Phobius"/>
    </source>
</evidence>
<feature type="transmembrane region" description="Helical" evidence="7">
    <location>
        <begin position="132"/>
        <end position="152"/>
    </location>
</feature>
<keyword evidence="3" id="KW-1003">Cell membrane</keyword>
<evidence type="ECO:0000256" key="4">
    <source>
        <dbReference type="ARBA" id="ARBA00022692"/>
    </source>
</evidence>
<dbReference type="Pfam" id="PF03601">
    <property type="entry name" value="Cons_hypoth698"/>
    <property type="match status" value="1"/>
</dbReference>
<feature type="transmembrane region" description="Helical" evidence="7">
    <location>
        <begin position="34"/>
        <end position="64"/>
    </location>
</feature>
<feature type="transmembrane region" description="Helical" evidence="7">
    <location>
        <begin position="191"/>
        <end position="213"/>
    </location>
</feature>
<comment type="similarity">
    <text evidence="2">Belongs to the UPF0324 family.</text>
</comment>
<dbReference type="GO" id="GO:0005886">
    <property type="term" value="C:plasma membrane"/>
    <property type="evidence" value="ECO:0007669"/>
    <property type="project" value="UniProtKB-SubCell"/>
</dbReference>
<comment type="subcellular location">
    <subcellularLocation>
        <location evidence="1">Cell membrane</location>
        <topology evidence="1">Multi-pass membrane protein</topology>
    </subcellularLocation>
</comment>
<proteinExistence type="inferred from homology"/>
<evidence type="ECO:0000313" key="8">
    <source>
        <dbReference type="EMBL" id="HIZ14459.1"/>
    </source>
</evidence>
<reference evidence="8" key="2">
    <citation type="submission" date="2021-04" db="EMBL/GenBank/DDBJ databases">
        <authorList>
            <person name="Gilroy R."/>
        </authorList>
    </citation>
    <scope>NUCLEOTIDE SEQUENCE</scope>
    <source>
        <strain evidence="8">ChiHjej11B10-19426</strain>
    </source>
</reference>
<dbReference type="AlphaFoldDB" id="A0A9D2IKN9"/>
<dbReference type="InterPro" id="IPR018383">
    <property type="entry name" value="UPF0324_pro"/>
</dbReference>
<dbReference type="EMBL" id="DXCC01000003">
    <property type="protein sequence ID" value="HIZ14459.1"/>
    <property type="molecule type" value="Genomic_DNA"/>
</dbReference>
<feature type="transmembrane region" description="Helical" evidence="7">
    <location>
        <begin position="310"/>
        <end position="329"/>
    </location>
</feature>